<accession>A0A3N4H9M1</accession>
<gene>
    <name evidence="2" type="ORF">BJ508DRAFT_336921</name>
</gene>
<evidence type="ECO:0000256" key="1">
    <source>
        <dbReference type="SAM" id="MobiDB-lite"/>
    </source>
</evidence>
<organism evidence="2 3">
    <name type="scientific">Ascobolus immersus RN42</name>
    <dbReference type="NCBI Taxonomy" id="1160509"/>
    <lineage>
        <taxon>Eukaryota</taxon>
        <taxon>Fungi</taxon>
        <taxon>Dikarya</taxon>
        <taxon>Ascomycota</taxon>
        <taxon>Pezizomycotina</taxon>
        <taxon>Pezizomycetes</taxon>
        <taxon>Pezizales</taxon>
        <taxon>Ascobolaceae</taxon>
        <taxon>Ascobolus</taxon>
    </lineage>
</organism>
<reference evidence="2 3" key="1">
    <citation type="journal article" date="2018" name="Nat. Ecol. Evol.">
        <title>Pezizomycetes genomes reveal the molecular basis of ectomycorrhizal truffle lifestyle.</title>
        <authorList>
            <person name="Murat C."/>
            <person name="Payen T."/>
            <person name="Noel B."/>
            <person name="Kuo A."/>
            <person name="Morin E."/>
            <person name="Chen J."/>
            <person name="Kohler A."/>
            <person name="Krizsan K."/>
            <person name="Balestrini R."/>
            <person name="Da Silva C."/>
            <person name="Montanini B."/>
            <person name="Hainaut M."/>
            <person name="Levati E."/>
            <person name="Barry K.W."/>
            <person name="Belfiori B."/>
            <person name="Cichocki N."/>
            <person name="Clum A."/>
            <person name="Dockter R.B."/>
            <person name="Fauchery L."/>
            <person name="Guy J."/>
            <person name="Iotti M."/>
            <person name="Le Tacon F."/>
            <person name="Lindquist E.A."/>
            <person name="Lipzen A."/>
            <person name="Malagnac F."/>
            <person name="Mello A."/>
            <person name="Molinier V."/>
            <person name="Miyauchi S."/>
            <person name="Poulain J."/>
            <person name="Riccioni C."/>
            <person name="Rubini A."/>
            <person name="Sitrit Y."/>
            <person name="Splivallo R."/>
            <person name="Traeger S."/>
            <person name="Wang M."/>
            <person name="Zifcakova L."/>
            <person name="Wipf D."/>
            <person name="Zambonelli A."/>
            <person name="Paolocci F."/>
            <person name="Nowrousian M."/>
            <person name="Ottonello S."/>
            <person name="Baldrian P."/>
            <person name="Spatafora J.W."/>
            <person name="Henrissat B."/>
            <person name="Nagy L.G."/>
            <person name="Aury J.M."/>
            <person name="Wincker P."/>
            <person name="Grigoriev I.V."/>
            <person name="Bonfante P."/>
            <person name="Martin F.M."/>
        </authorList>
    </citation>
    <scope>NUCLEOTIDE SEQUENCE [LARGE SCALE GENOMIC DNA]</scope>
    <source>
        <strain evidence="2 3">RN42</strain>
    </source>
</reference>
<dbReference type="EMBL" id="ML120135">
    <property type="protein sequence ID" value="RPA70677.1"/>
    <property type="molecule type" value="Genomic_DNA"/>
</dbReference>
<dbReference type="Proteomes" id="UP000275078">
    <property type="component" value="Unassembled WGS sequence"/>
</dbReference>
<name>A0A3N4H9M1_ASCIM</name>
<keyword evidence="3" id="KW-1185">Reference proteome</keyword>
<evidence type="ECO:0000313" key="2">
    <source>
        <dbReference type="EMBL" id="RPA70677.1"/>
    </source>
</evidence>
<dbReference type="AlphaFoldDB" id="A0A3N4H9M1"/>
<feature type="region of interest" description="Disordered" evidence="1">
    <location>
        <begin position="1"/>
        <end position="22"/>
    </location>
</feature>
<sequence length="529" mass="60931">MREDQEFDDAYQQHWDGENPPDPFDTVSYMQDALARFHNTKKVFLKYRSTKTIRRNATALAEAQAEDEALSPEVLSSMTKTQITEHNKHQAALKKKRIDEYVLEHSSFGTPKQHMMAHFGQIIPMYGTLKQYATEIVELNHQPLNVAYDMTNKVDATEQTIRHVTHFDAMNIRVANLKYLVNQDFCPPKLAEDIRYWLGISEDTKMVKARSRANRARMRLTTRVSTAAAKRKARKEALEAFMIGVRATYGFEKIQIALDDDTDSEDDCTILKNKDRALAAGRMLKGKVLQKQVDDMLRTLFTVKDIETYLNVPGLAVALRTLLINEKLYLPLDDVKNLASSPFTHLRIRRPAFQSPDELENHIVRNTLCDPFRTHEARADFVIYRPFGDKKHKDPKPVMRDCSVAQTVCFFRVQFPLSHGNKAGKKTGKKRQTSEFARFAAIRPMIQVEFKDRQQSRCLPRYTFDTSKPLVVIRIGSIDSAASMVPVCPSSLLAKFHSAREITKEHLWQKAEKFILNTKLDHHTYSKFY</sequence>
<evidence type="ECO:0000313" key="3">
    <source>
        <dbReference type="Proteomes" id="UP000275078"/>
    </source>
</evidence>
<proteinExistence type="predicted"/>
<protein>
    <submittedName>
        <fullName evidence="2">Uncharacterized protein</fullName>
    </submittedName>
</protein>